<dbReference type="OrthoDB" id="2391627at2759"/>
<dbReference type="STRING" id="40998.A0A2P8ABU0"/>
<keyword evidence="2" id="KW-1133">Transmembrane helix</keyword>
<reference evidence="3 4" key="1">
    <citation type="submission" date="2017-05" db="EMBL/GenBank/DDBJ databases">
        <title>Draft genome sequence of Elsinoe australis.</title>
        <authorList>
            <person name="Cheng Q."/>
        </authorList>
    </citation>
    <scope>NUCLEOTIDE SEQUENCE [LARGE SCALE GENOMIC DNA]</scope>
    <source>
        <strain evidence="3 4">NL1</strain>
    </source>
</reference>
<comment type="caution">
    <text evidence="3">The sequence shown here is derived from an EMBL/GenBank/DDBJ whole genome shotgun (WGS) entry which is preliminary data.</text>
</comment>
<evidence type="ECO:0000313" key="3">
    <source>
        <dbReference type="EMBL" id="PSK57921.1"/>
    </source>
</evidence>
<keyword evidence="2" id="KW-0472">Membrane</keyword>
<organism evidence="3 4">
    <name type="scientific">Elsinoe australis</name>
    <dbReference type="NCBI Taxonomy" id="40998"/>
    <lineage>
        <taxon>Eukaryota</taxon>
        <taxon>Fungi</taxon>
        <taxon>Dikarya</taxon>
        <taxon>Ascomycota</taxon>
        <taxon>Pezizomycotina</taxon>
        <taxon>Dothideomycetes</taxon>
        <taxon>Dothideomycetidae</taxon>
        <taxon>Myriangiales</taxon>
        <taxon>Elsinoaceae</taxon>
        <taxon>Elsinoe</taxon>
    </lineage>
</organism>
<dbReference type="Pfam" id="PF09796">
    <property type="entry name" value="QCR10"/>
    <property type="match status" value="1"/>
</dbReference>
<dbReference type="PANTHER" id="PTHR28254:SF1">
    <property type="entry name" value="CYTOCHROME B-C1 COMPLEX SUBUNIT 10, MITOCHONDRIAL"/>
    <property type="match status" value="1"/>
</dbReference>
<dbReference type="GO" id="GO:0005739">
    <property type="term" value="C:mitochondrion"/>
    <property type="evidence" value="ECO:0007669"/>
    <property type="project" value="GOC"/>
</dbReference>
<dbReference type="AlphaFoldDB" id="A0A2P8ABU0"/>
<feature type="transmembrane region" description="Helical" evidence="2">
    <location>
        <begin position="61"/>
        <end position="81"/>
    </location>
</feature>
<keyword evidence="4" id="KW-1185">Reference proteome</keyword>
<proteinExistence type="predicted"/>
<gene>
    <name evidence="3" type="ORF">B9Z65_9123</name>
</gene>
<evidence type="ECO:0008006" key="5">
    <source>
        <dbReference type="Google" id="ProtNLM"/>
    </source>
</evidence>
<protein>
    <recommendedName>
        <fullName evidence="5">Cytochrome b-c1 complex subunit 10</fullName>
    </recommendedName>
</protein>
<dbReference type="GO" id="GO:0006122">
    <property type="term" value="P:mitochondrial electron transport, ubiquinol to cytochrome c"/>
    <property type="evidence" value="ECO:0007669"/>
    <property type="project" value="InterPro"/>
</dbReference>
<evidence type="ECO:0000256" key="2">
    <source>
        <dbReference type="SAM" id="Phobius"/>
    </source>
</evidence>
<dbReference type="EMBL" id="NHZQ01000037">
    <property type="protein sequence ID" value="PSK57921.1"/>
    <property type="molecule type" value="Genomic_DNA"/>
</dbReference>
<dbReference type="PANTHER" id="PTHR28254">
    <property type="entry name" value="CYTOCHROME B-C1 COMPLEX SUBUNIT 10"/>
    <property type="match status" value="1"/>
</dbReference>
<keyword evidence="2" id="KW-0812">Transmembrane</keyword>
<sequence>MQPSTTRLANSTNYGTSFTGAGGMQPWTQMPDYKTYKSKYGPNYKIAPNFHGIDLRRATRFGLQAGAFGAVAGFFALFFFGDVPKVRNDIMAKLPFIGSYYVREIPPEDNPF</sequence>
<dbReference type="Proteomes" id="UP000243723">
    <property type="component" value="Unassembled WGS sequence"/>
</dbReference>
<accession>A0A2P8ABU0</accession>
<dbReference type="InterPro" id="IPR019182">
    <property type="entry name" value="Cytochrome_b-c1_su10_fun"/>
</dbReference>
<feature type="region of interest" description="Disordered" evidence="1">
    <location>
        <begin position="1"/>
        <end position="27"/>
    </location>
</feature>
<evidence type="ECO:0000313" key="4">
    <source>
        <dbReference type="Proteomes" id="UP000243723"/>
    </source>
</evidence>
<evidence type="ECO:0000256" key="1">
    <source>
        <dbReference type="SAM" id="MobiDB-lite"/>
    </source>
</evidence>
<name>A0A2P8ABU0_9PEZI</name>
<feature type="compositionally biased region" description="Polar residues" evidence="1">
    <location>
        <begin position="1"/>
        <end position="19"/>
    </location>
</feature>